<dbReference type="AlphaFoldDB" id="A0A892ZGR6"/>
<proteinExistence type="predicted"/>
<dbReference type="KEGG" id="ptes:JQU52_14430"/>
<gene>
    <name evidence="1" type="ORF">JQU52_14430</name>
</gene>
<keyword evidence="2" id="KW-1185">Reference proteome</keyword>
<accession>A0A892ZGR6</accession>
<dbReference type="EMBL" id="CP069798">
    <property type="protein sequence ID" value="QRQ81833.1"/>
    <property type="molecule type" value="Genomic_DNA"/>
</dbReference>
<sequence length="107" mass="12075">MSIPSELFVRRENGDLVQVFLGSKATAAALFDYLLHHLPDVAPDYAEEFEYSNWDVLSITGLSAAYFMPVYDLIMQACQELELVKPYQAALQAALQSDPRYRQQQAA</sequence>
<dbReference type="Proteomes" id="UP000653156">
    <property type="component" value="Chromosome"/>
</dbReference>
<dbReference type="RefSeq" id="WP_230339137.1">
    <property type="nucleotide sequence ID" value="NZ_CP069798.1"/>
</dbReference>
<reference evidence="1" key="1">
    <citation type="submission" date="2021-02" db="EMBL/GenBank/DDBJ databases">
        <title>Neisseriaceae sp. 26B isolated from the cloaca of a Common Toad-headed Turtle (Mesoclemmys nasuta).</title>
        <authorList>
            <person name="Spergser J."/>
            <person name="Busse H.-J."/>
        </authorList>
    </citation>
    <scope>NUCLEOTIDE SEQUENCE</scope>
    <source>
        <strain evidence="1">26B</strain>
    </source>
</reference>
<name>A0A892ZGR6_9NEIS</name>
<protein>
    <submittedName>
        <fullName evidence="1">Glycine cleavage system H protein</fullName>
    </submittedName>
</protein>
<evidence type="ECO:0000313" key="1">
    <source>
        <dbReference type="EMBL" id="QRQ81833.1"/>
    </source>
</evidence>
<evidence type="ECO:0000313" key="2">
    <source>
        <dbReference type="Proteomes" id="UP000653156"/>
    </source>
</evidence>
<organism evidence="1 2">
    <name type="scientific">Paralysiella testudinis</name>
    <dbReference type="NCBI Taxonomy" id="2809020"/>
    <lineage>
        <taxon>Bacteria</taxon>
        <taxon>Pseudomonadati</taxon>
        <taxon>Pseudomonadota</taxon>
        <taxon>Betaproteobacteria</taxon>
        <taxon>Neisseriales</taxon>
        <taxon>Neisseriaceae</taxon>
        <taxon>Paralysiella</taxon>
    </lineage>
</organism>